<dbReference type="PROSITE" id="PS01180">
    <property type="entry name" value="CUB"/>
    <property type="match status" value="3"/>
</dbReference>
<feature type="domain" description="EGF-like" evidence="6">
    <location>
        <begin position="832"/>
        <end position="868"/>
    </location>
</feature>
<feature type="compositionally biased region" description="Low complexity" evidence="4">
    <location>
        <begin position="1870"/>
        <end position="1879"/>
    </location>
</feature>
<keyword evidence="1 3" id="KW-1015">Disulfide bond</keyword>
<dbReference type="InterPro" id="IPR016186">
    <property type="entry name" value="C-type_lectin-like/link_sf"/>
</dbReference>
<keyword evidence="3" id="KW-0245">EGF-like domain</keyword>
<keyword evidence="9" id="KW-1185">Reference proteome</keyword>
<dbReference type="PANTHER" id="PTHR24255:SF31">
    <property type="entry name" value="CUBILIN-LIKE PROTEIN"/>
    <property type="match status" value="1"/>
</dbReference>
<sequence>MCFIIHWFAGWVHSNFYNSQPSDDGLANQDCVEIRRDFRYAAKGLGLADHYYWNDRDCRVANPYFCEKLKTGVVLDPYPPDCNKSVTLSLENRRVIVSSPGYPEQYPKNIECYTKIHAPHNSKIILTFMSFNLEDDMQCHYDYVELSSPSGLTRRYCGNWNSRLKLLRYISTGNVLQMLFKSDYSHSFVGFRAEVALYQGNDVCDDPRLYSYGNKCYLFISYPEVTWYTARKICREMQGQLSSVGSQAEQNFIIDRIKKMETYTSGTLFWLGGFRKLNHDRGWQWVDSSPFNYSAYKLEARLLFDWYPDWMKEKNEPIPGLKHQNKFAQESCLAFQWKSVKDSRGRLKYSGLYWESQTCEQSGGYICKKNQIALEASMNSTVYGHKGNLTSINYPANYPNNLDYTIRVIGPIGTRILLQFNYLDLEWQEDCLYDYMELRSGSEKPQTRVCGQHSTDLMKFDFISDKNELVASVHTDYSITGTGFDVSWTTVDVSSCPSRFTNVLAGKIQSVNYPSNYISNLDCVTEIFTNPGSRVWLEFLNFDVGTMNPNGVCQTDFLELTLGRNSLEKILLCGNKTDDIETLKFLSFSDYIKVFFHSDSTETHLGYLAFFKIVEKLETTRIIYIQTNQSGTVPALNLLLSTPSNVSMTNKLIAPLGYIIHLQISQVLFNPSSDFYTSCPRGVIQIEDAFRLLSKPTNLCAMQNDALGEQVTFISYFNTIYVRQLTFNLEMIGFDVSFSLSKDFEFVNKTLALDKVENVLGFCDPNPCLHDGICNSTNGTSRCMCKGYHTGLFCHLTKCDLNPCIFGTCNLTHDDFRCVCNESYGGRLCEKYLGVCASRPCGDGGKCTDVNNTVVCTCYVWWEGLRCEHRVFKIPYKPLSRRMLEEPFWLGLITVSIVLLVLGCIWCIKRKFADKFERFLTEEIERRFACLSPRVGVAESSLQTNTAVVNISYISSHQQRGRSSSINKLSKLTSSEQLATSPQPASRSLLSRLGRSRKHSMLNLDPHSKSRRYQENRSFSFDDLLRKGSPRRRSHAILSGPGGSGTEEATKDILQSLVSPVPKLHRRMSLEEFIQLSEQKMNVRESAAHKLTQSAQTLMNSSTEETSFSNLIVPTKANTKVLKKKVSFAKCVENAAEVLANQNSENETFGSTSSISQTIISDSEETTSGDDVPLDVRNFSTSSSTSSSSESPVRRIQFQDDSSSYPLVIVHQPPPDIPPKMAVSSLAKSTITNDYDSAPEEVKVMVDDGKNVEEVELDGEKVQKHSEDDSKNSTVFRCLQSLVPDNNPKTLLNDSLLHKPVELETSILLKQTDDTDKLHAIDDLAEAFEKNEIHEVSNANRLQIPIFAMHDTVRPFRKTSFDGSMVRIPENYPRRLSVDAALLPSSATGKSPFGIPFHHYPLSKSPKYPRSSSQQMFASKRLKSKPPPLQIPKLIQAESHMTAMTNRSDKPTSHAVVPPIITISNISPCDSDIDSPNRITSGAQYLSPYVFMGATDDYMCTSLSNLSSSGYSSMNSPIASRCSSNNPLFTPSESDMEQPLTPRQSGGIKPYTKAGFLCPPIAAFHQPRNPNFLVDRTPSTSSREVSPPSGMSSPSRKRSSSETTDDLVDEFAEDEGIGFDQNADKACDVSDAIDMPVKDSGLGQGNFPPVIVVQPDQNDIYWQNLRRPSFERTLSPVSSRSESPVSERGDHLSVAAPNFTDSDGPGSEVPANALKPPSGKRQVSETTKPRKPVKRISPKRRTKGTSHAAERCSSSSESSSSPTAQKCLLPSKPSSSPLQSAISNRGPRKKFLLEKGHHNQHAGKKILNQSNRSLSSEESPSPAAEQFKKQGTFSEDDVVSQSNAKLRKPNFKDAIPCMEQQSHLLDDKSSYSSSSSSSSMTTTIFQTFGKDTSPSYNR</sequence>
<name>T1J517_STRMM</name>
<feature type="compositionally biased region" description="Basic residues" evidence="4">
    <location>
        <begin position="1729"/>
        <end position="1744"/>
    </location>
</feature>
<feature type="compositionally biased region" description="Polar residues" evidence="4">
    <location>
        <begin position="1829"/>
        <end position="1844"/>
    </location>
</feature>
<dbReference type="Proteomes" id="UP000014500">
    <property type="component" value="Unassembled WGS sequence"/>
</dbReference>
<dbReference type="PROSITE" id="PS50041">
    <property type="entry name" value="C_TYPE_LECTIN_2"/>
    <property type="match status" value="1"/>
</dbReference>
<dbReference type="PANTHER" id="PTHR24255">
    <property type="entry name" value="COMPLEMENT COMPONENT 1, S SUBCOMPONENT-RELATED"/>
    <property type="match status" value="1"/>
</dbReference>
<feature type="domain" description="CUB" evidence="5">
    <location>
        <begin position="378"/>
        <end position="491"/>
    </location>
</feature>
<proteinExistence type="predicted"/>
<dbReference type="Pfam" id="PF00059">
    <property type="entry name" value="Lectin_C"/>
    <property type="match status" value="1"/>
</dbReference>
<dbReference type="InterPro" id="IPR016187">
    <property type="entry name" value="CTDL_fold"/>
</dbReference>
<feature type="disulfide bond" evidence="2">
    <location>
        <begin position="496"/>
        <end position="523"/>
    </location>
</feature>
<feature type="domain" description="C-type lectin" evidence="7">
    <location>
        <begin position="212"/>
        <end position="368"/>
    </location>
</feature>
<dbReference type="GO" id="GO:0004252">
    <property type="term" value="F:serine-type endopeptidase activity"/>
    <property type="evidence" value="ECO:0007669"/>
    <property type="project" value="TreeGrafter"/>
</dbReference>
<feature type="region of interest" description="Disordered" evidence="4">
    <location>
        <begin position="1161"/>
        <end position="1195"/>
    </location>
</feature>
<feature type="disulfide bond" evidence="3">
    <location>
        <begin position="785"/>
        <end position="794"/>
    </location>
</feature>
<dbReference type="InterPro" id="IPR000742">
    <property type="entry name" value="EGF"/>
</dbReference>
<dbReference type="eggNOG" id="KOG3714">
    <property type="taxonomic scope" value="Eukaryota"/>
</dbReference>
<evidence type="ECO:0000313" key="9">
    <source>
        <dbReference type="Proteomes" id="UP000014500"/>
    </source>
</evidence>
<feature type="disulfide bond" evidence="3">
    <location>
        <begin position="858"/>
        <end position="867"/>
    </location>
</feature>
<feature type="domain" description="EGF-like" evidence="6">
    <location>
        <begin position="800"/>
        <end position="830"/>
    </location>
</feature>
<feature type="compositionally biased region" description="Low complexity" evidence="4">
    <location>
        <begin position="1807"/>
        <end position="1825"/>
    </location>
</feature>
<evidence type="ECO:0000256" key="2">
    <source>
        <dbReference type="PROSITE-ProRule" id="PRU00059"/>
    </source>
</evidence>
<dbReference type="SMART" id="SM00181">
    <property type="entry name" value="EGF"/>
    <property type="match status" value="3"/>
</dbReference>
<dbReference type="HOGENOM" id="CLU_001079_0_0_1"/>
<dbReference type="Gene3D" id="3.10.100.10">
    <property type="entry name" value="Mannose-Binding Protein A, subunit A"/>
    <property type="match status" value="2"/>
</dbReference>
<evidence type="ECO:0000259" key="6">
    <source>
        <dbReference type="PROSITE" id="PS50026"/>
    </source>
</evidence>
<dbReference type="Pfam" id="PF00431">
    <property type="entry name" value="CUB"/>
    <property type="match status" value="3"/>
</dbReference>
<dbReference type="EnsemblMetazoa" id="SMAR008714-RA">
    <property type="protein sequence ID" value="SMAR008714-PA"/>
    <property type="gene ID" value="SMAR008714"/>
</dbReference>
<evidence type="ECO:0008006" key="10">
    <source>
        <dbReference type="Google" id="ProtNLM"/>
    </source>
</evidence>
<comment type="caution">
    <text evidence="3">Lacks conserved residue(s) required for the propagation of feature annotation.</text>
</comment>
<dbReference type="InterPro" id="IPR000859">
    <property type="entry name" value="CUB_dom"/>
</dbReference>
<evidence type="ECO:0000256" key="1">
    <source>
        <dbReference type="ARBA" id="ARBA00023157"/>
    </source>
</evidence>
<dbReference type="PROSITE" id="PS50026">
    <property type="entry name" value="EGF_3"/>
    <property type="match status" value="3"/>
</dbReference>
<feature type="compositionally biased region" description="Polar residues" evidence="4">
    <location>
        <begin position="1523"/>
        <end position="1533"/>
    </location>
</feature>
<accession>T1J517</accession>
<feature type="domain" description="EGF-like" evidence="6">
    <location>
        <begin position="759"/>
        <end position="795"/>
    </location>
</feature>
<dbReference type="SUPFAM" id="SSF56436">
    <property type="entry name" value="C-type lectin-like"/>
    <property type="match status" value="2"/>
</dbReference>
<dbReference type="Gene3D" id="2.60.120.290">
    <property type="entry name" value="Spermadhesin, CUB domain"/>
    <property type="match status" value="3"/>
</dbReference>
<dbReference type="InterPro" id="IPR001304">
    <property type="entry name" value="C-type_lectin-like"/>
</dbReference>
<organism evidence="8 9">
    <name type="scientific">Strigamia maritima</name>
    <name type="common">European centipede</name>
    <name type="synonym">Geophilus maritimus</name>
    <dbReference type="NCBI Taxonomy" id="126957"/>
    <lineage>
        <taxon>Eukaryota</taxon>
        <taxon>Metazoa</taxon>
        <taxon>Ecdysozoa</taxon>
        <taxon>Arthropoda</taxon>
        <taxon>Myriapoda</taxon>
        <taxon>Chilopoda</taxon>
        <taxon>Pleurostigmophora</taxon>
        <taxon>Geophilomorpha</taxon>
        <taxon>Linotaeniidae</taxon>
        <taxon>Strigamia</taxon>
    </lineage>
</organism>
<protein>
    <recommendedName>
        <fullName evidence="10">Cubilin</fullName>
    </recommendedName>
</protein>
<feature type="compositionally biased region" description="Low complexity" evidence="4">
    <location>
        <begin position="1675"/>
        <end position="1684"/>
    </location>
</feature>
<reference evidence="8" key="2">
    <citation type="submission" date="2015-02" db="UniProtKB">
        <authorList>
            <consortium name="EnsemblMetazoa"/>
        </authorList>
    </citation>
    <scope>IDENTIFICATION</scope>
</reference>
<dbReference type="GO" id="GO:0005615">
    <property type="term" value="C:extracellular space"/>
    <property type="evidence" value="ECO:0007669"/>
    <property type="project" value="TreeGrafter"/>
</dbReference>
<feature type="compositionally biased region" description="Low complexity" evidence="4">
    <location>
        <begin position="1768"/>
        <end position="1780"/>
    </location>
</feature>
<dbReference type="EMBL" id="JH431850">
    <property type="status" value="NOT_ANNOTATED_CDS"/>
    <property type="molecule type" value="Genomic_DNA"/>
</dbReference>
<evidence type="ECO:0000259" key="7">
    <source>
        <dbReference type="PROSITE" id="PS50041"/>
    </source>
</evidence>
<dbReference type="CDD" id="cd00041">
    <property type="entry name" value="CUB"/>
    <property type="match status" value="3"/>
</dbReference>
<feature type="region of interest" description="Disordered" evidence="4">
    <location>
        <begin position="1523"/>
        <end position="1548"/>
    </location>
</feature>
<feature type="region of interest" description="Disordered" evidence="4">
    <location>
        <begin position="1568"/>
        <end position="1605"/>
    </location>
</feature>
<evidence type="ECO:0000256" key="4">
    <source>
        <dbReference type="SAM" id="MobiDB-lite"/>
    </source>
</evidence>
<feature type="region of interest" description="Disordered" evidence="4">
    <location>
        <begin position="1672"/>
        <end position="1881"/>
    </location>
</feature>
<evidence type="ECO:0000313" key="8">
    <source>
        <dbReference type="EnsemblMetazoa" id="SMAR008714-PA"/>
    </source>
</evidence>
<dbReference type="SUPFAM" id="SSF49854">
    <property type="entry name" value="Spermadhesin, CUB domain"/>
    <property type="match status" value="3"/>
</dbReference>
<feature type="compositionally biased region" description="Low complexity" evidence="4">
    <location>
        <begin position="1180"/>
        <end position="1191"/>
    </location>
</feature>
<dbReference type="CDD" id="cd00054">
    <property type="entry name" value="EGF_CA"/>
    <property type="match status" value="3"/>
</dbReference>
<feature type="domain" description="CUB" evidence="5">
    <location>
        <begin position="82"/>
        <end position="198"/>
    </location>
</feature>
<dbReference type="STRING" id="126957.T1J517"/>
<dbReference type="eggNOG" id="KOG1219">
    <property type="taxonomic scope" value="Eukaryota"/>
</dbReference>
<feature type="domain" description="CUB" evidence="5">
    <location>
        <begin position="496"/>
        <end position="614"/>
    </location>
</feature>
<dbReference type="CDD" id="cd00037">
    <property type="entry name" value="CLECT"/>
    <property type="match status" value="2"/>
</dbReference>
<dbReference type="PROSITE" id="PS00022">
    <property type="entry name" value="EGF_1"/>
    <property type="match status" value="3"/>
</dbReference>
<feature type="disulfide bond" evidence="3">
    <location>
        <begin position="820"/>
        <end position="829"/>
    </location>
</feature>
<dbReference type="InterPro" id="IPR035914">
    <property type="entry name" value="Sperma_CUB_dom_sf"/>
</dbReference>
<dbReference type="SUPFAM" id="SSF57196">
    <property type="entry name" value="EGF/Laminin"/>
    <property type="match status" value="3"/>
</dbReference>
<evidence type="ECO:0000256" key="3">
    <source>
        <dbReference type="PROSITE-ProRule" id="PRU00076"/>
    </source>
</evidence>
<evidence type="ECO:0000259" key="5">
    <source>
        <dbReference type="PROSITE" id="PS01180"/>
    </source>
</evidence>
<dbReference type="SMART" id="SM00034">
    <property type="entry name" value="CLECT"/>
    <property type="match status" value="1"/>
</dbReference>
<dbReference type="PhylomeDB" id="T1J517"/>
<reference evidence="9" key="1">
    <citation type="submission" date="2011-05" db="EMBL/GenBank/DDBJ databases">
        <authorList>
            <person name="Richards S.R."/>
            <person name="Qu J."/>
            <person name="Jiang H."/>
            <person name="Jhangiani S.N."/>
            <person name="Agravi P."/>
            <person name="Goodspeed R."/>
            <person name="Gross S."/>
            <person name="Mandapat C."/>
            <person name="Jackson L."/>
            <person name="Mathew T."/>
            <person name="Pu L."/>
            <person name="Thornton R."/>
            <person name="Saada N."/>
            <person name="Wilczek-Boney K.B."/>
            <person name="Lee S."/>
            <person name="Kovar C."/>
            <person name="Wu Y."/>
            <person name="Scherer S.E."/>
            <person name="Worley K.C."/>
            <person name="Muzny D.M."/>
            <person name="Gibbs R."/>
        </authorList>
    </citation>
    <scope>NUCLEOTIDE SEQUENCE</scope>
    <source>
        <strain evidence="9">Brora</strain>
    </source>
</reference>
<dbReference type="Gene3D" id="2.10.25.10">
    <property type="entry name" value="Laminin"/>
    <property type="match status" value="2"/>
</dbReference>
<dbReference type="SMART" id="SM00042">
    <property type="entry name" value="CUB"/>
    <property type="match status" value="3"/>
</dbReference>